<dbReference type="PANTHER" id="PTHR40619:SF3">
    <property type="entry name" value="FUNGAL STAND N-TERMINAL GOODBYE DOMAIN-CONTAINING PROTEIN"/>
    <property type="match status" value="1"/>
</dbReference>
<gene>
    <name evidence="1" type="ORF">FOXYS1_15809</name>
</gene>
<protein>
    <submittedName>
        <fullName evidence="1">Uncharacterized protein</fullName>
    </submittedName>
</protein>
<dbReference type="EMBL" id="JAAFOW010004501">
    <property type="protein sequence ID" value="KAF5232038.1"/>
    <property type="molecule type" value="Genomic_DNA"/>
</dbReference>
<organism evidence="1 2">
    <name type="scientific">Fusarium oxysporum</name>
    <name type="common">Fusarium vascular wilt</name>
    <dbReference type="NCBI Taxonomy" id="5507"/>
    <lineage>
        <taxon>Eukaryota</taxon>
        <taxon>Fungi</taxon>
        <taxon>Dikarya</taxon>
        <taxon>Ascomycota</taxon>
        <taxon>Pezizomycotina</taxon>
        <taxon>Sordariomycetes</taxon>
        <taxon>Hypocreomycetidae</taxon>
        <taxon>Hypocreales</taxon>
        <taxon>Nectriaceae</taxon>
        <taxon>Fusarium</taxon>
        <taxon>Fusarium oxysporum species complex</taxon>
    </lineage>
</organism>
<dbReference type="Proteomes" id="UP000558688">
    <property type="component" value="Unassembled WGS sequence"/>
</dbReference>
<evidence type="ECO:0000313" key="2">
    <source>
        <dbReference type="Proteomes" id="UP000558688"/>
    </source>
</evidence>
<proteinExistence type="predicted"/>
<dbReference type="AlphaFoldDB" id="A0A8H5DQH4"/>
<sequence>MVYKGSLLDLREADGFMNSEAPRIHDSYGGLSVQEDGSLIIPDHYKKLQPSIQSYLRNTGALGHQTTREEWEALYDDLAGAEAKASESDNGPLEVFNKMVLKIGEKSDAVDPWINLIPDAYGLCVVKSGFALLLNMARAHSDKRQAIFDAFIAVRGTLADASSRGIHFQSYSTVYRIAGELYGSIVDAIQELLAIVEARKEPRWRRNSRKKAQLRDPQEILKSVKERADALLREVDNCRDAVIQKTGKGIQQTLGKVEFVCWKAVEIRESVSRVQKGQNEQLSILENVHQKQDVLLKLSRCREESNEGLLELLRDQQKKDQATITKLEWIIRQQFLVGQDPYGPAIRHEGKSKAVISLKRLFTILSSSLLETNAEYRMESDLDVLKMRNNDLHTIMSSAAALHPISQSQAHSALNHDRFFEWINVAHPDFLFIDGNCQVNPTDGVSPMSLLCARAGLTIAEMEPQNTFVHFYCGLHVDPGRNNWYGPGGMIRSILVQVLTALLDKDILDMSFLNRRSFVKDLENHDVHALCDLFHQLIQQFDADTTIYCFIDSVSKFDIDFRGTFPSLKIFSKAEENNWRPILYYLIPPYPWEQTVIRGLGSVIDSDPKDPGTGL</sequence>
<evidence type="ECO:0000313" key="1">
    <source>
        <dbReference type="EMBL" id="KAF5232038.1"/>
    </source>
</evidence>
<dbReference type="PANTHER" id="PTHR40619">
    <property type="entry name" value="FUNGAL STAND N-TERMINAL GOODBYE DOMAIN-CONTAINING PROTEIN"/>
    <property type="match status" value="1"/>
</dbReference>
<accession>A0A8H5DQH4</accession>
<name>A0A8H5DQH4_FUSOX</name>
<reference evidence="1" key="1">
    <citation type="submission" date="2020-02" db="EMBL/GenBank/DDBJ databases">
        <title>Identification and distribution of gene clusters putatively required for synthesis of sphingolipid metabolism inhibitors in phylogenetically diverse species of the filamentous fungus Fusarium.</title>
        <authorList>
            <person name="Kim H.-S."/>
            <person name="Busman M."/>
            <person name="Brown D.W."/>
            <person name="Divon H."/>
            <person name="Uhlig S."/>
            <person name="Proctor R.H."/>
        </authorList>
    </citation>
    <scope>NUCLEOTIDE SEQUENCE [LARGE SCALE GENOMIC DNA]</scope>
    <source>
        <strain evidence="1">NRRL 39464</strain>
    </source>
</reference>
<comment type="caution">
    <text evidence="1">The sequence shown here is derived from an EMBL/GenBank/DDBJ whole genome shotgun (WGS) entry which is preliminary data.</text>
</comment>